<dbReference type="GO" id="GO:0000287">
    <property type="term" value="F:magnesium ion binding"/>
    <property type="evidence" value="ECO:0007669"/>
    <property type="project" value="TreeGrafter"/>
</dbReference>
<dbReference type="SUPFAM" id="SSF51621">
    <property type="entry name" value="Phosphoenolpyruvate/pyruvate domain"/>
    <property type="match status" value="1"/>
</dbReference>
<dbReference type="InterPro" id="IPR015813">
    <property type="entry name" value="Pyrv/PenolPyrv_kinase-like_dom"/>
</dbReference>
<dbReference type="PANTHER" id="PTHR20881:SF0">
    <property type="entry name" value="3-METHYL-2-OXOBUTANOATE HYDROXYMETHYLTRANSFERASE"/>
    <property type="match status" value="1"/>
</dbReference>
<name>C7N2J4_SLAHD</name>
<evidence type="ECO:0000256" key="5">
    <source>
        <dbReference type="ARBA" id="ARBA00022679"/>
    </source>
</evidence>
<evidence type="ECO:0000313" key="6">
    <source>
        <dbReference type="EMBL" id="ACV23502.1"/>
    </source>
</evidence>
<dbReference type="Gene3D" id="3.20.20.60">
    <property type="entry name" value="Phosphoenolpyruvate-binding domains"/>
    <property type="match status" value="1"/>
</dbReference>
<keyword evidence="6" id="KW-0489">Methyltransferase</keyword>
<dbReference type="RefSeq" id="WP_012799600.1">
    <property type="nucleotide sequence ID" value="NC_013165.1"/>
</dbReference>
<evidence type="ECO:0000313" key="7">
    <source>
        <dbReference type="Proteomes" id="UP000002026"/>
    </source>
</evidence>
<dbReference type="GO" id="GO:0003864">
    <property type="term" value="F:3-methyl-2-oxobutanoate hydroxymethyltransferase activity"/>
    <property type="evidence" value="ECO:0007669"/>
    <property type="project" value="UniProtKB-EC"/>
</dbReference>
<dbReference type="InterPro" id="IPR040442">
    <property type="entry name" value="Pyrv_kinase-like_dom_sf"/>
</dbReference>
<dbReference type="PANTHER" id="PTHR20881">
    <property type="entry name" value="3-METHYL-2-OXOBUTANOATE HYDROXYMETHYLTRANSFERASE"/>
    <property type="match status" value="1"/>
</dbReference>
<dbReference type="STRING" id="471855.Shel_24940"/>
<evidence type="ECO:0000256" key="4">
    <source>
        <dbReference type="ARBA" id="ARBA00022655"/>
    </source>
</evidence>
<dbReference type="GO" id="GO:0008168">
    <property type="term" value="F:methyltransferase activity"/>
    <property type="evidence" value="ECO:0007669"/>
    <property type="project" value="UniProtKB-KW"/>
</dbReference>
<dbReference type="KEGG" id="shi:Shel_24940"/>
<protein>
    <recommendedName>
        <fullName evidence="3">3-methyl-2-oxobutanoate hydroxymethyltransferase</fullName>
        <ecNumber evidence="3">2.1.2.11</ecNumber>
    </recommendedName>
</protein>
<accession>C7N2J4</accession>
<keyword evidence="4" id="KW-0566">Pantothenate biosynthesis</keyword>
<evidence type="ECO:0000256" key="3">
    <source>
        <dbReference type="ARBA" id="ARBA00012618"/>
    </source>
</evidence>
<dbReference type="AlphaFoldDB" id="C7N2J4"/>
<sequence>MAEKTADIKMSTASKTRKNLAYLQKQKDAGEKLVQMCPAELGPFFAMAAEMVGCDICRIPHMLSARTGTTAEEDAIASRLTVKKFREYTQIIHLNFYMPISMYADKVDAVKFGGELVFHGADSMLPMGVTNDVLKFMTDNYIPVFGHIGAISGWQTNATGYKKVGKTAEDAFKIFKWGYEYQENGMGAMTIELTPMEVSQAIAEKLRVPVISIAGGAPCDGSEMVDMDTFGVMPKPASHAVCTAELLPFLCEAYADWADMVREGDYPEDKHGYHMDPEELEKFNAMMDAFEG</sequence>
<dbReference type="eggNOG" id="COG0413">
    <property type="taxonomic scope" value="Bacteria"/>
</dbReference>
<organism evidence="6 7">
    <name type="scientific">Slackia heliotrinireducens (strain ATCC 29202 / DSM 20476 / NCTC 11029 / RHS 1)</name>
    <name type="common">Peptococcus heliotrinreducens</name>
    <dbReference type="NCBI Taxonomy" id="471855"/>
    <lineage>
        <taxon>Bacteria</taxon>
        <taxon>Bacillati</taxon>
        <taxon>Actinomycetota</taxon>
        <taxon>Coriobacteriia</taxon>
        <taxon>Eggerthellales</taxon>
        <taxon>Eggerthellaceae</taxon>
        <taxon>Slackia</taxon>
    </lineage>
</organism>
<dbReference type="GO" id="GO:0015940">
    <property type="term" value="P:pantothenate biosynthetic process"/>
    <property type="evidence" value="ECO:0007669"/>
    <property type="project" value="UniProtKB-KW"/>
</dbReference>
<comment type="similarity">
    <text evidence="1">Belongs to the PanB family.</text>
</comment>
<dbReference type="EC" id="2.1.2.11" evidence="3"/>
<dbReference type="Proteomes" id="UP000002026">
    <property type="component" value="Chromosome"/>
</dbReference>
<keyword evidence="7" id="KW-1185">Reference proteome</keyword>
<keyword evidence="5 6" id="KW-0808">Transferase</keyword>
<gene>
    <name evidence="6" type="ordered locus">Shel_24940</name>
</gene>
<proteinExistence type="inferred from homology"/>
<dbReference type="EMBL" id="CP001684">
    <property type="protein sequence ID" value="ACV23502.1"/>
    <property type="molecule type" value="Genomic_DNA"/>
</dbReference>
<comment type="subunit">
    <text evidence="2">Homodecamer; pentamer of dimers.</text>
</comment>
<reference evidence="6 7" key="1">
    <citation type="journal article" date="2009" name="Stand. Genomic Sci.">
        <title>Complete genome sequence of Slackia heliotrinireducens type strain (RHS 1).</title>
        <authorList>
            <person name="Pukall R."/>
            <person name="Lapidus A."/>
            <person name="Nolan M."/>
            <person name="Copeland A."/>
            <person name="Glavina Del Rio T."/>
            <person name="Lucas S."/>
            <person name="Chen F."/>
            <person name="Tice H."/>
            <person name="Cheng J.F."/>
            <person name="Chertkov O."/>
            <person name="Bruce D."/>
            <person name="Goodwin L."/>
            <person name="Kuske C."/>
            <person name="Brettin T."/>
            <person name="Detter J.C."/>
            <person name="Han C."/>
            <person name="Pitluck S."/>
            <person name="Pati A."/>
            <person name="Mavrommatis K."/>
            <person name="Ivanova N."/>
            <person name="Ovchinnikova G."/>
            <person name="Chen A."/>
            <person name="Palaniappan K."/>
            <person name="Schneider S."/>
            <person name="Rohde M."/>
            <person name="Chain P."/>
            <person name="D'haeseleer P."/>
            <person name="Goker M."/>
            <person name="Bristow J."/>
            <person name="Eisen J.A."/>
            <person name="Markowitz V."/>
            <person name="Kyrpides N.C."/>
            <person name="Klenk H.P."/>
            <person name="Hugenholtz P."/>
        </authorList>
    </citation>
    <scope>NUCLEOTIDE SEQUENCE [LARGE SCALE GENOMIC DNA]</scope>
    <source>
        <strain evidence="7">ATCC 29202 / DSM 20476 / NCTC 11029 / RHS 1</strain>
    </source>
</reference>
<evidence type="ECO:0000256" key="1">
    <source>
        <dbReference type="ARBA" id="ARBA00008676"/>
    </source>
</evidence>
<dbReference type="GO" id="GO:0032259">
    <property type="term" value="P:methylation"/>
    <property type="evidence" value="ECO:0007669"/>
    <property type="project" value="UniProtKB-KW"/>
</dbReference>
<evidence type="ECO:0000256" key="2">
    <source>
        <dbReference type="ARBA" id="ARBA00011424"/>
    </source>
</evidence>
<dbReference type="InterPro" id="IPR003700">
    <property type="entry name" value="Pantoate_hydroxy_MeTrfase"/>
</dbReference>
<dbReference type="HOGENOM" id="CLU_952832_0_0_11"/>
<dbReference type="Pfam" id="PF02548">
    <property type="entry name" value="Pantoate_transf"/>
    <property type="match status" value="1"/>
</dbReference>